<protein>
    <recommendedName>
        <fullName evidence="9">Thiamine-phosphate synthase</fullName>
        <shortName evidence="9">TP synthase</shortName>
        <shortName evidence="9">TPS</shortName>
        <ecNumber evidence="9">2.5.1.3</ecNumber>
    </recommendedName>
    <alternativeName>
        <fullName evidence="9">Thiamine-phosphate pyrophosphorylase</fullName>
        <shortName evidence="9">TMP pyrophosphorylase</shortName>
        <shortName evidence="9">TMP-PPase</shortName>
    </alternativeName>
</protein>
<sequence>MSSESSMDWVETRCHRILDANLDRAREGLRILEEWCRFGLERADLSATCKALRQEVGSWHRPKFRQARDTTHDPGTSLSHPQERQRTDLNAVLLANCARVQEALRVIEEYGKLIEGDLSDRAKAMRYQIYVLESQLQSRDRLSRLRQARLYLVTSPHPRLLEVVEAALSAGLKLVQYRDKQQEDATRLETACRLAELCQRYGALFLVNDRVDLALACGADGVHLGQQDVPMDVARRILGPDRIVGRSTTSPEELARANAEGADYVGVGPIFATPTKPGKAAAGFDYLGYARQQAQQPFYAIGGIDVSNAAAVVAAGADRLAVVRAIMEAPDPKAATAELLQML</sequence>
<dbReference type="InterPro" id="IPR022998">
    <property type="entry name" value="ThiamineP_synth_TenI"/>
</dbReference>
<keyword evidence="3 9" id="KW-0479">Metal-binding</keyword>
<comment type="catalytic activity">
    <reaction evidence="7 9 10">
        <text>2-(2-carboxy-4-methylthiazol-5-yl)ethyl phosphate + 4-amino-2-methyl-5-(diphosphooxymethyl)pyrimidine + 2 H(+) = thiamine phosphate + CO2 + diphosphate</text>
        <dbReference type="Rhea" id="RHEA:47848"/>
        <dbReference type="ChEBI" id="CHEBI:15378"/>
        <dbReference type="ChEBI" id="CHEBI:16526"/>
        <dbReference type="ChEBI" id="CHEBI:33019"/>
        <dbReference type="ChEBI" id="CHEBI:37575"/>
        <dbReference type="ChEBI" id="CHEBI:57841"/>
        <dbReference type="ChEBI" id="CHEBI:62890"/>
        <dbReference type="EC" id="2.5.1.3"/>
    </reaction>
</comment>
<feature type="binding site" evidence="9">
    <location>
        <position position="209"/>
    </location>
    <ligand>
        <name>Mg(2+)</name>
        <dbReference type="ChEBI" id="CHEBI:18420"/>
    </ligand>
</feature>
<dbReference type="EC" id="2.5.1.3" evidence="9"/>
<dbReference type="HAMAP" id="MF_00097">
    <property type="entry name" value="TMP_synthase"/>
    <property type="match status" value="1"/>
</dbReference>
<dbReference type="CDD" id="cd00564">
    <property type="entry name" value="TMP_TenI"/>
    <property type="match status" value="1"/>
</dbReference>
<dbReference type="AlphaFoldDB" id="A0A0H3K0E2"/>
<comment type="catalytic activity">
    <reaction evidence="8 9 10">
        <text>2-[(2R,5Z)-2-carboxy-4-methylthiazol-5(2H)-ylidene]ethyl phosphate + 4-amino-2-methyl-5-(diphosphooxymethyl)pyrimidine + 2 H(+) = thiamine phosphate + CO2 + diphosphate</text>
        <dbReference type="Rhea" id="RHEA:47844"/>
        <dbReference type="ChEBI" id="CHEBI:15378"/>
        <dbReference type="ChEBI" id="CHEBI:16526"/>
        <dbReference type="ChEBI" id="CHEBI:33019"/>
        <dbReference type="ChEBI" id="CHEBI:37575"/>
        <dbReference type="ChEBI" id="CHEBI:57841"/>
        <dbReference type="ChEBI" id="CHEBI:62899"/>
        <dbReference type="EC" id="2.5.1.3"/>
    </reaction>
</comment>
<organism evidence="15 16">
    <name type="scientific">Synechococcus sp. (strain ATCC 27144 / PCC 6301 / SAUG 1402/1)</name>
    <name type="common">Anacystis nidulans</name>
    <dbReference type="NCBI Taxonomy" id="269084"/>
    <lineage>
        <taxon>Bacteria</taxon>
        <taxon>Bacillati</taxon>
        <taxon>Cyanobacteriota</taxon>
        <taxon>Cyanophyceae</taxon>
        <taxon>Synechococcales</taxon>
        <taxon>Synechococcaceae</taxon>
        <taxon>Synechococcus</taxon>
    </lineage>
</organism>
<keyword evidence="5 9" id="KW-0784">Thiamine biosynthesis</keyword>
<reference evidence="15 16" key="1">
    <citation type="journal article" date="2007" name="Photosyn. Res.">
        <title>Complete nucleotide sequence of the freshwater unicellular cyanobacterium Synechococcus elongatus PCC 6301 chromosome: gene content and organization.</title>
        <authorList>
            <person name="Sugita C."/>
            <person name="Ogata K."/>
            <person name="Shikata M."/>
            <person name="Jikuya H."/>
            <person name="Takano J."/>
            <person name="Furumichi M."/>
            <person name="Kanehisa M."/>
            <person name="Omata T."/>
            <person name="Sugiura M."/>
            <person name="Sugita M."/>
        </authorList>
    </citation>
    <scope>NUCLEOTIDE SEQUENCE [LARGE SCALE GENOMIC DNA]</scope>
    <source>
        <strain evidence="16">ATCC 27144 / PCC 6301 / SAUG 1402/1</strain>
    </source>
</reference>
<keyword evidence="4 9" id="KW-0460">Magnesium</keyword>
<evidence type="ECO:0000256" key="2">
    <source>
        <dbReference type="ARBA" id="ARBA00022679"/>
    </source>
</evidence>
<feature type="binding site" evidence="9">
    <location>
        <begin position="273"/>
        <end position="275"/>
    </location>
    <ligand>
        <name>2-[(2R,5Z)-2-carboxy-4-methylthiazol-5(2H)-ylidene]ethyl phosphate</name>
        <dbReference type="ChEBI" id="CHEBI:62899"/>
    </ligand>
</feature>
<dbReference type="InterPro" id="IPR036206">
    <property type="entry name" value="ThiamineP_synth_sf"/>
</dbReference>
<dbReference type="UniPathway" id="UPA00060">
    <property type="reaction ID" value="UER00141"/>
</dbReference>
<feature type="region of interest" description="Disordered" evidence="12">
    <location>
        <begin position="63"/>
        <end position="83"/>
    </location>
</feature>
<feature type="binding site" evidence="9">
    <location>
        <position position="303"/>
    </location>
    <ligand>
        <name>2-[(2R,5Z)-2-carboxy-4-methylthiazol-5(2H)-ylidene]ethyl phosphate</name>
        <dbReference type="ChEBI" id="CHEBI:62899"/>
    </ligand>
</feature>
<dbReference type="InterPro" id="IPR013785">
    <property type="entry name" value="Aldolase_TIM"/>
</dbReference>
<dbReference type="Proteomes" id="UP000001175">
    <property type="component" value="Chromosome"/>
</dbReference>
<evidence type="ECO:0000256" key="1">
    <source>
        <dbReference type="ARBA" id="ARBA00005165"/>
    </source>
</evidence>
<name>A0A0H3K0E2_SYNP6</name>
<feature type="binding site" evidence="9">
    <location>
        <begin position="176"/>
        <end position="180"/>
    </location>
    <ligand>
        <name>4-amino-2-methyl-5-(diphosphooxymethyl)pyrimidine</name>
        <dbReference type="ChEBI" id="CHEBI:57841"/>
    </ligand>
</feature>
<dbReference type="GO" id="GO:0009229">
    <property type="term" value="P:thiamine diphosphate biosynthetic process"/>
    <property type="evidence" value="ECO:0007669"/>
    <property type="project" value="UniProtKB-UniRule"/>
</dbReference>
<dbReference type="NCBIfam" id="TIGR00693">
    <property type="entry name" value="thiE"/>
    <property type="match status" value="1"/>
</dbReference>
<evidence type="ECO:0000256" key="10">
    <source>
        <dbReference type="RuleBase" id="RU003826"/>
    </source>
</evidence>
<dbReference type="RefSeq" id="WP_011242803.1">
    <property type="nucleotide sequence ID" value="NC_006576.1"/>
</dbReference>
<comment type="cofactor">
    <cofactor evidence="9">
        <name>Mg(2+)</name>
        <dbReference type="ChEBI" id="CHEBI:18420"/>
    </cofactor>
    <text evidence="9">Binds 1 Mg(2+) ion per subunit.</text>
</comment>
<evidence type="ECO:0000313" key="16">
    <source>
        <dbReference type="Proteomes" id="UP000001175"/>
    </source>
</evidence>
<dbReference type="Pfam" id="PF17792">
    <property type="entry name" value="ThiD2"/>
    <property type="match status" value="1"/>
</dbReference>
<evidence type="ECO:0000259" key="14">
    <source>
        <dbReference type="Pfam" id="PF17792"/>
    </source>
</evidence>
<evidence type="ECO:0000256" key="8">
    <source>
        <dbReference type="ARBA" id="ARBA00047883"/>
    </source>
</evidence>
<gene>
    <name evidence="9 15" type="primary">thiE</name>
    <name evidence="15" type="ordered locus">syc0491_c</name>
</gene>
<dbReference type="EMBL" id="AP008231">
    <property type="protein sequence ID" value="BAD78681.1"/>
    <property type="molecule type" value="Genomic_DNA"/>
</dbReference>
<dbReference type="GO" id="GO:0005737">
    <property type="term" value="C:cytoplasm"/>
    <property type="evidence" value="ECO:0007669"/>
    <property type="project" value="TreeGrafter"/>
</dbReference>
<evidence type="ECO:0000256" key="6">
    <source>
        <dbReference type="ARBA" id="ARBA00047334"/>
    </source>
</evidence>
<feature type="domain" description="Thiamine phosphate synthase/TenI" evidence="13">
    <location>
        <begin position="150"/>
        <end position="326"/>
    </location>
</feature>
<feature type="binding site" evidence="9">
    <location>
        <position position="276"/>
    </location>
    <ligand>
        <name>4-amino-2-methyl-5-(diphosphooxymethyl)pyrimidine</name>
        <dbReference type="ChEBI" id="CHEBI:57841"/>
    </ligand>
</feature>
<evidence type="ECO:0000256" key="5">
    <source>
        <dbReference type="ARBA" id="ARBA00022977"/>
    </source>
</evidence>
<evidence type="ECO:0000256" key="7">
    <source>
        <dbReference type="ARBA" id="ARBA00047851"/>
    </source>
</evidence>
<comment type="function">
    <text evidence="9">Condenses 4-methyl-5-(beta-hydroxyethyl)thiazole monophosphate (THZ-P) and 2-methyl-4-amino-5-hydroxymethyl pyrimidine pyrophosphate (HMP-PP) to form thiamine monophosphate (TMP).</text>
</comment>
<evidence type="ECO:0000313" key="15">
    <source>
        <dbReference type="EMBL" id="BAD78681.1"/>
    </source>
</evidence>
<dbReference type="PIRSF" id="PIRSF000512">
    <property type="entry name" value="TMP_PPase_Cyanobac_prd"/>
    <property type="match status" value="1"/>
</dbReference>
<feature type="binding site" evidence="9">
    <location>
        <position position="208"/>
    </location>
    <ligand>
        <name>4-amino-2-methyl-5-(diphosphooxymethyl)pyrimidine</name>
        <dbReference type="ChEBI" id="CHEBI:57841"/>
    </ligand>
</feature>
<evidence type="ECO:0000259" key="13">
    <source>
        <dbReference type="Pfam" id="PF02581"/>
    </source>
</evidence>
<keyword evidence="2 9" id="KW-0808">Transferase</keyword>
<dbReference type="InterPro" id="IPR041397">
    <property type="entry name" value="ThiD2"/>
</dbReference>
<dbReference type="InterPro" id="IPR034291">
    <property type="entry name" value="TMP_synthase"/>
</dbReference>
<dbReference type="Gene3D" id="3.20.20.70">
    <property type="entry name" value="Aldolase class I"/>
    <property type="match status" value="1"/>
</dbReference>
<dbReference type="SUPFAM" id="SSF51391">
    <property type="entry name" value="Thiamin phosphate synthase"/>
    <property type="match status" value="1"/>
</dbReference>
<evidence type="ECO:0000256" key="3">
    <source>
        <dbReference type="ARBA" id="ARBA00022723"/>
    </source>
</evidence>
<evidence type="ECO:0000256" key="4">
    <source>
        <dbReference type="ARBA" id="ARBA00022842"/>
    </source>
</evidence>
<comment type="catalytic activity">
    <reaction evidence="6 9 10">
        <text>4-methyl-5-(2-phosphooxyethyl)-thiazole + 4-amino-2-methyl-5-(diphosphooxymethyl)pyrimidine + H(+) = thiamine phosphate + diphosphate</text>
        <dbReference type="Rhea" id="RHEA:22328"/>
        <dbReference type="ChEBI" id="CHEBI:15378"/>
        <dbReference type="ChEBI" id="CHEBI:33019"/>
        <dbReference type="ChEBI" id="CHEBI:37575"/>
        <dbReference type="ChEBI" id="CHEBI:57841"/>
        <dbReference type="ChEBI" id="CHEBI:58296"/>
        <dbReference type="EC" id="2.5.1.3"/>
    </reaction>
</comment>
<comment type="similarity">
    <text evidence="9 10">Belongs to the thiamine-phosphate synthase family.</text>
</comment>
<comment type="pathway">
    <text evidence="1 9 11">Cofactor biosynthesis; thiamine diphosphate biosynthesis; thiamine phosphate from 4-amino-2-methyl-5-diphosphomethylpyrimidine and 4-methyl-5-(2-phosphoethyl)-thiazole: step 1/1.</text>
</comment>
<dbReference type="GO" id="GO:0000287">
    <property type="term" value="F:magnesium ion binding"/>
    <property type="evidence" value="ECO:0007669"/>
    <property type="project" value="UniProtKB-UniRule"/>
</dbReference>
<dbReference type="Pfam" id="PF02581">
    <property type="entry name" value="TMP-TENI"/>
    <property type="match status" value="1"/>
</dbReference>
<dbReference type="HAMAP" id="MF_01327">
    <property type="entry name" value="TMP_synthase_cyanobact"/>
    <property type="match status" value="1"/>
</dbReference>
<dbReference type="eggNOG" id="COG0352">
    <property type="taxonomic scope" value="Bacteria"/>
</dbReference>
<evidence type="ECO:0000256" key="9">
    <source>
        <dbReference type="HAMAP-Rule" id="MF_01327"/>
    </source>
</evidence>
<feature type="binding site" evidence="9">
    <location>
        <position position="228"/>
    </location>
    <ligand>
        <name>Mg(2+)</name>
        <dbReference type="ChEBI" id="CHEBI:18420"/>
    </ligand>
</feature>
<dbReference type="FunFam" id="3.20.20.70:FF:000096">
    <property type="entry name" value="Thiamine-phosphate synthase"/>
    <property type="match status" value="1"/>
</dbReference>
<feature type="region of interest" description="Unknown" evidence="9">
    <location>
        <begin position="1"/>
        <end position="128"/>
    </location>
</feature>
<feature type="region of interest" description="Thiamine-phosphate synthase" evidence="9">
    <location>
        <begin position="129"/>
        <end position="343"/>
    </location>
</feature>
<feature type="domain" description="ThiD2" evidence="14">
    <location>
        <begin position="16"/>
        <end position="134"/>
    </location>
</feature>
<accession>A0A0H3K0E2</accession>
<evidence type="ECO:0000256" key="11">
    <source>
        <dbReference type="RuleBase" id="RU004253"/>
    </source>
</evidence>
<dbReference type="NCBIfam" id="NF002727">
    <property type="entry name" value="PRK02615.1"/>
    <property type="match status" value="1"/>
</dbReference>
<dbReference type="PANTHER" id="PTHR20857">
    <property type="entry name" value="THIAMINE-PHOSPHATE PYROPHOSPHORYLASE"/>
    <property type="match status" value="1"/>
</dbReference>
<dbReference type="KEGG" id="syc:syc0491_c"/>
<feature type="binding site" evidence="9">
    <location>
        <position position="247"/>
    </location>
    <ligand>
        <name>4-amino-2-methyl-5-(diphosphooxymethyl)pyrimidine</name>
        <dbReference type="ChEBI" id="CHEBI:57841"/>
    </ligand>
</feature>
<dbReference type="InterPro" id="IPR016229">
    <property type="entry name" value="TMP_synthase_cyanobac_bac"/>
</dbReference>
<evidence type="ECO:0000256" key="12">
    <source>
        <dbReference type="SAM" id="MobiDB-lite"/>
    </source>
</evidence>
<dbReference type="GO" id="GO:0009228">
    <property type="term" value="P:thiamine biosynthetic process"/>
    <property type="evidence" value="ECO:0007669"/>
    <property type="project" value="UniProtKB-KW"/>
</dbReference>
<dbReference type="GO" id="GO:0004789">
    <property type="term" value="F:thiamine-phosphate diphosphorylase activity"/>
    <property type="evidence" value="ECO:0007669"/>
    <property type="project" value="UniProtKB-UniRule"/>
</dbReference>
<dbReference type="PANTHER" id="PTHR20857:SF15">
    <property type="entry name" value="THIAMINE-PHOSPHATE SYNTHASE"/>
    <property type="match status" value="1"/>
</dbReference>
<proteinExistence type="inferred from homology"/>